<accession>A0AAD6F2J1</accession>
<protein>
    <submittedName>
        <fullName evidence="1">Uncharacterized protein</fullName>
    </submittedName>
</protein>
<gene>
    <name evidence="1" type="ORF">JOQ06_016549</name>
</gene>
<keyword evidence="2" id="KW-1185">Reference proteome</keyword>
<sequence length="72" mass="7850">MNFGKPSLASQILRGIAFTHFTNTFNAQGRTCGSLIRVTFPVSWPPSVLLLDYSEEKPGAQLVICTDAQIPP</sequence>
<dbReference type="Proteomes" id="UP001219934">
    <property type="component" value="Unassembled WGS sequence"/>
</dbReference>
<evidence type="ECO:0000313" key="1">
    <source>
        <dbReference type="EMBL" id="KAJ4918387.1"/>
    </source>
</evidence>
<name>A0AAD6F2J1_9TELE</name>
<proteinExistence type="predicted"/>
<comment type="caution">
    <text evidence="1">The sequence shown here is derived from an EMBL/GenBank/DDBJ whole genome shotgun (WGS) entry which is preliminary data.</text>
</comment>
<dbReference type="EMBL" id="JAPTMU010000512">
    <property type="protein sequence ID" value="KAJ4918387.1"/>
    <property type="molecule type" value="Genomic_DNA"/>
</dbReference>
<organism evidence="1 2">
    <name type="scientific">Pogonophryne albipinna</name>
    <dbReference type="NCBI Taxonomy" id="1090488"/>
    <lineage>
        <taxon>Eukaryota</taxon>
        <taxon>Metazoa</taxon>
        <taxon>Chordata</taxon>
        <taxon>Craniata</taxon>
        <taxon>Vertebrata</taxon>
        <taxon>Euteleostomi</taxon>
        <taxon>Actinopterygii</taxon>
        <taxon>Neopterygii</taxon>
        <taxon>Teleostei</taxon>
        <taxon>Neoteleostei</taxon>
        <taxon>Acanthomorphata</taxon>
        <taxon>Eupercaria</taxon>
        <taxon>Perciformes</taxon>
        <taxon>Notothenioidei</taxon>
        <taxon>Pogonophryne</taxon>
    </lineage>
</organism>
<evidence type="ECO:0000313" key="2">
    <source>
        <dbReference type="Proteomes" id="UP001219934"/>
    </source>
</evidence>
<dbReference type="AlphaFoldDB" id="A0AAD6F2J1"/>
<reference evidence="1" key="1">
    <citation type="submission" date="2022-11" db="EMBL/GenBank/DDBJ databases">
        <title>Chromosome-level genome of Pogonophryne albipinna.</title>
        <authorList>
            <person name="Jo E."/>
        </authorList>
    </citation>
    <scope>NUCLEOTIDE SEQUENCE</scope>
    <source>
        <strain evidence="1">SGF0006</strain>
        <tissue evidence="1">Muscle</tissue>
    </source>
</reference>